<evidence type="ECO:0000313" key="2">
    <source>
        <dbReference type="EMBL" id="QDT52146.1"/>
    </source>
</evidence>
<proteinExistence type="predicted"/>
<dbReference type="RefSeq" id="WP_145026284.1">
    <property type="nucleotide sequence ID" value="NZ_CP036271.1"/>
</dbReference>
<dbReference type="AlphaFoldDB" id="A0A517S7P4"/>
<accession>A0A517S7P4</accession>
<dbReference type="SUPFAM" id="SSF49478">
    <property type="entry name" value="Cna protein B-type domain"/>
    <property type="match status" value="1"/>
</dbReference>
<dbReference type="KEGG" id="ccos:Pan44_01550"/>
<sequence>MKLCHVSCWVLLSMLTVGCGSSGPELSTVGGTVKLDGAPLPHAFVTFTPASGRPSFGGTDENGYYELVYTDDKKGAIPGEHTVKVSTLRRADPESGTKAEPERIPAKYNSKSELKKTVEPGSNTIDIDVTSEGKVLQPAR</sequence>
<dbReference type="InParanoid" id="A0A517S7P4"/>
<organism evidence="2 3">
    <name type="scientific">Caulifigura coniformis</name>
    <dbReference type="NCBI Taxonomy" id="2527983"/>
    <lineage>
        <taxon>Bacteria</taxon>
        <taxon>Pseudomonadati</taxon>
        <taxon>Planctomycetota</taxon>
        <taxon>Planctomycetia</taxon>
        <taxon>Planctomycetales</taxon>
        <taxon>Planctomycetaceae</taxon>
        <taxon>Caulifigura</taxon>
    </lineage>
</organism>
<dbReference type="Proteomes" id="UP000315700">
    <property type="component" value="Chromosome"/>
</dbReference>
<evidence type="ECO:0008006" key="4">
    <source>
        <dbReference type="Google" id="ProtNLM"/>
    </source>
</evidence>
<name>A0A517S7P4_9PLAN</name>
<feature type="compositionally biased region" description="Basic and acidic residues" evidence="1">
    <location>
        <begin position="89"/>
        <end position="118"/>
    </location>
</feature>
<dbReference type="EMBL" id="CP036271">
    <property type="protein sequence ID" value="QDT52146.1"/>
    <property type="molecule type" value="Genomic_DNA"/>
</dbReference>
<dbReference type="PROSITE" id="PS51257">
    <property type="entry name" value="PROKAR_LIPOPROTEIN"/>
    <property type="match status" value="1"/>
</dbReference>
<evidence type="ECO:0000256" key="1">
    <source>
        <dbReference type="SAM" id="MobiDB-lite"/>
    </source>
</evidence>
<keyword evidence="3" id="KW-1185">Reference proteome</keyword>
<dbReference type="OrthoDB" id="289394at2"/>
<feature type="region of interest" description="Disordered" evidence="1">
    <location>
        <begin position="86"/>
        <end position="140"/>
    </location>
</feature>
<evidence type="ECO:0000313" key="3">
    <source>
        <dbReference type="Proteomes" id="UP000315700"/>
    </source>
</evidence>
<reference evidence="2 3" key="1">
    <citation type="submission" date="2019-02" db="EMBL/GenBank/DDBJ databases">
        <title>Deep-cultivation of Planctomycetes and their phenomic and genomic characterization uncovers novel biology.</title>
        <authorList>
            <person name="Wiegand S."/>
            <person name="Jogler M."/>
            <person name="Boedeker C."/>
            <person name="Pinto D."/>
            <person name="Vollmers J."/>
            <person name="Rivas-Marin E."/>
            <person name="Kohn T."/>
            <person name="Peeters S.H."/>
            <person name="Heuer A."/>
            <person name="Rast P."/>
            <person name="Oberbeckmann S."/>
            <person name="Bunk B."/>
            <person name="Jeske O."/>
            <person name="Meyerdierks A."/>
            <person name="Storesund J.E."/>
            <person name="Kallscheuer N."/>
            <person name="Luecker S."/>
            <person name="Lage O.M."/>
            <person name="Pohl T."/>
            <person name="Merkel B.J."/>
            <person name="Hornburger P."/>
            <person name="Mueller R.-W."/>
            <person name="Bruemmer F."/>
            <person name="Labrenz M."/>
            <person name="Spormann A.M."/>
            <person name="Op den Camp H."/>
            <person name="Overmann J."/>
            <person name="Amann R."/>
            <person name="Jetten M.S.M."/>
            <person name="Mascher T."/>
            <person name="Medema M.H."/>
            <person name="Devos D.P."/>
            <person name="Kaster A.-K."/>
            <person name="Ovreas L."/>
            <person name="Rohde M."/>
            <person name="Galperin M.Y."/>
            <person name="Jogler C."/>
        </authorList>
    </citation>
    <scope>NUCLEOTIDE SEQUENCE [LARGE SCALE GENOMIC DNA]</scope>
    <source>
        <strain evidence="2 3">Pan44</strain>
    </source>
</reference>
<gene>
    <name evidence="2" type="ORF">Pan44_01550</name>
</gene>
<protein>
    <recommendedName>
        <fullName evidence="4">Carboxypeptidase regulatory-like domain-containing protein</fullName>
    </recommendedName>
</protein>